<comment type="caution">
    <text evidence="2">The sequence shown here is derived from an EMBL/GenBank/DDBJ whole genome shotgun (WGS) entry which is preliminary data.</text>
</comment>
<feature type="compositionally biased region" description="Low complexity" evidence="1">
    <location>
        <begin position="166"/>
        <end position="178"/>
    </location>
</feature>
<evidence type="ECO:0000256" key="1">
    <source>
        <dbReference type="SAM" id="MobiDB-lite"/>
    </source>
</evidence>
<dbReference type="AlphaFoldDB" id="A0A9N9LD93"/>
<dbReference type="EMBL" id="CAJVRM010000066">
    <property type="protein sequence ID" value="CAG8973190.1"/>
    <property type="molecule type" value="Genomic_DNA"/>
</dbReference>
<proteinExistence type="predicted"/>
<dbReference type="OrthoDB" id="3565178at2759"/>
<feature type="compositionally biased region" description="Polar residues" evidence="1">
    <location>
        <begin position="50"/>
        <end position="70"/>
    </location>
</feature>
<keyword evidence="3" id="KW-1185">Reference proteome</keyword>
<feature type="region of interest" description="Disordered" evidence="1">
    <location>
        <begin position="268"/>
        <end position="300"/>
    </location>
</feature>
<feature type="compositionally biased region" description="Low complexity" evidence="1">
    <location>
        <begin position="15"/>
        <end position="27"/>
    </location>
</feature>
<evidence type="ECO:0000313" key="3">
    <source>
        <dbReference type="Proteomes" id="UP000701801"/>
    </source>
</evidence>
<reference evidence="2" key="1">
    <citation type="submission" date="2021-07" db="EMBL/GenBank/DDBJ databases">
        <authorList>
            <person name="Durling M."/>
        </authorList>
    </citation>
    <scope>NUCLEOTIDE SEQUENCE</scope>
</reference>
<feature type="compositionally biased region" description="Low complexity" evidence="1">
    <location>
        <begin position="230"/>
        <end position="247"/>
    </location>
</feature>
<name>A0A9N9LD93_9HELO</name>
<feature type="compositionally biased region" description="Low complexity" evidence="1">
    <location>
        <begin position="36"/>
        <end position="49"/>
    </location>
</feature>
<accession>A0A9N9LD93</accession>
<organism evidence="2 3">
    <name type="scientific">Hymenoscyphus albidus</name>
    <dbReference type="NCBI Taxonomy" id="595503"/>
    <lineage>
        <taxon>Eukaryota</taxon>
        <taxon>Fungi</taxon>
        <taxon>Dikarya</taxon>
        <taxon>Ascomycota</taxon>
        <taxon>Pezizomycotina</taxon>
        <taxon>Leotiomycetes</taxon>
        <taxon>Helotiales</taxon>
        <taxon>Helotiaceae</taxon>
        <taxon>Hymenoscyphus</taxon>
    </lineage>
</organism>
<feature type="compositionally biased region" description="Basic residues" evidence="1">
    <location>
        <begin position="1"/>
        <end position="11"/>
    </location>
</feature>
<dbReference type="Proteomes" id="UP000701801">
    <property type="component" value="Unassembled WGS sequence"/>
</dbReference>
<feature type="region of interest" description="Disordered" evidence="1">
    <location>
        <begin position="158"/>
        <end position="247"/>
    </location>
</feature>
<feature type="compositionally biased region" description="Low complexity" evidence="1">
    <location>
        <begin position="71"/>
        <end position="82"/>
    </location>
</feature>
<gene>
    <name evidence="2" type="ORF">HYALB_00006359</name>
</gene>
<feature type="region of interest" description="Disordered" evidence="1">
    <location>
        <begin position="1"/>
        <end position="89"/>
    </location>
</feature>
<sequence length="300" mass="33028">MFSNKPKKNVHVHYSSTTKGGKSSSSHHAPRESRDSGIGSSSASDRASIGTSPYESPFNSQEIQNQRQNPNALNEALNAANERNGRFEDNIIGLKDELKDSNRENRLLKKEKSDALEESQSLLKENQSLLKENKLLQEKIKSLREELSLERRDNDKLLREKEVHSRSSSTTSNASLHSAPRDSKDKISRRFSISQGTRPPQAPQAPQNSASSHKPPNPFTPLTERLGYGVPTPASYASPTPSTASYAPSAVSYATSNISYSTVPAYSHHTAPAIRPSSKRSSKSYQPPPIEDGDYHAHPL</sequence>
<protein>
    <submittedName>
        <fullName evidence="2">Uncharacterized protein</fullName>
    </submittedName>
</protein>
<feature type="compositionally biased region" description="Basic and acidic residues" evidence="1">
    <location>
        <begin position="179"/>
        <end position="188"/>
    </location>
</feature>
<evidence type="ECO:0000313" key="2">
    <source>
        <dbReference type="EMBL" id="CAG8973190.1"/>
    </source>
</evidence>